<comment type="caution">
    <text evidence="2">The sequence shown here is derived from an EMBL/GenBank/DDBJ whole genome shotgun (WGS) entry which is preliminary data.</text>
</comment>
<feature type="region of interest" description="Disordered" evidence="1">
    <location>
        <begin position="64"/>
        <end position="90"/>
    </location>
</feature>
<gene>
    <name evidence="2" type="ORF">AFUS01_LOCUS16323</name>
</gene>
<protein>
    <submittedName>
        <fullName evidence="2">Uncharacterized protein</fullName>
    </submittedName>
</protein>
<organism evidence="2 3">
    <name type="scientific">Allacma fusca</name>
    <dbReference type="NCBI Taxonomy" id="39272"/>
    <lineage>
        <taxon>Eukaryota</taxon>
        <taxon>Metazoa</taxon>
        <taxon>Ecdysozoa</taxon>
        <taxon>Arthropoda</taxon>
        <taxon>Hexapoda</taxon>
        <taxon>Collembola</taxon>
        <taxon>Symphypleona</taxon>
        <taxon>Sminthuridae</taxon>
        <taxon>Allacma</taxon>
    </lineage>
</organism>
<feature type="compositionally biased region" description="Polar residues" evidence="1">
    <location>
        <begin position="24"/>
        <end position="34"/>
    </location>
</feature>
<dbReference type="EMBL" id="CAJVCH010149085">
    <property type="protein sequence ID" value="CAG7727482.1"/>
    <property type="molecule type" value="Genomic_DNA"/>
</dbReference>
<proteinExistence type="predicted"/>
<evidence type="ECO:0000313" key="3">
    <source>
        <dbReference type="Proteomes" id="UP000708208"/>
    </source>
</evidence>
<reference evidence="2" key="1">
    <citation type="submission" date="2021-06" db="EMBL/GenBank/DDBJ databases">
        <authorList>
            <person name="Hodson N. C."/>
            <person name="Mongue J. A."/>
            <person name="Jaron S. K."/>
        </authorList>
    </citation>
    <scope>NUCLEOTIDE SEQUENCE</scope>
</reference>
<name>A0A8J2JVR7_9HEXA</name>
<sequence length="90" mass="10103">MEDGCWSEDPYTWDGGRERDDTGPSKTSSQLARTYSFQELGSYEGRRRDDDGCWEDILGSTRTGTGRLSPWKSMDSMHGVMGADRLQGSE</sequence>
<dbReference type="AlphaFoldDB" id="A0A8J2JVR7"/>
<evidence type="ECO:0000256" key="1">
    <source>
        <dbReference type="SAM" id="MobiDB-lite"/>
    </source>
</evidence>
<evidence type="ECO:0000313" key="2">
    <source>
        <dbReference type="EMBL" id="CAG7727482.1"/>
    </source>
</evidence>
<dbReference type="Proteomes" id="UP000708208">
    <property type="component" value="Unassembled WGS sequence"/>
</dbReference>
<feature type="region of interest" description="Disordered" evidence="1">
    <location>
        <begin position="1"/>
        <end position="34"/>
    </location>
</feature>
<keyword evidence="3" id="KW-1185">Reference proteome</keyword>
<accession>A0A8J2JVR7</accession>